<dbReference type="InterPro" id="IPR010866">
    <property type="entry name" value="A-2_8-polyST"/>
</dbReference>
<evidence type="ECO:0000313" key="1">
    <source>
        <dbReference type="EMBL" id="XFO68078.1"/>
    </source>
</evidence>
<dbReference type="Pfam" id="PF07388">
    <property type="entry name" value="A-2_8-polyST"/>
    <property type="match status" value="1"/>
</dbReference>
<organism evidence="1 2">
    <name type="scientific">Sporomusa silvacetica DSM 10669</name>
    <dbReference type="NCBI Taxonomy" id="1123289"/>
    <lineage>
        <taxon>Bacteria</taxon>
        <taxon>Bacillati</taxon>
        <taxon>Bacillota</taxon>
        <taxon>Negativicutes</taxon>
        <taxon>Selenomonadales</taxon>
        <taxon>Sporomusaceae</taxon>
        <taxon>Sporomusa</taxon>
    </lineage>
</organism>
<dbReference type="RefSeq" id="WP_094603883.1">
    <property type="nucleotide sequence ID" value="NZ_CP155573.1"/>
</dbReference>
<dbReference type="Gene3D" id="3.40.50.11110">
    <property type="entry name" value="Sialyltransferase, C-terminal GT-B Rossman nucleotide-binding domain"/>
    <property type="match status" value="1"/>
</dbReference>
<gene>
    <name evidence="1" type="ORF">SPSIL_042980</name>
</gene>
<proteinExistence type="predicted"/>
<reference evidence="1" key="1">
    <citation type="submission" date="2024-05" db="EMBL/GenBank/DDBJ databases">
        <title>Isolation and characterization of Sporomusa carbonis sp. nov., a carboxydotrophic hydrogenogen in the genus of Sporomusa isolated from a charcoal burning pile.</title>
        <authorList>
            <person name="Boeer T."/>
            <person name="Rosenbaum F."/>
            <person name="Eysell L."/>
            <person name="Mueller V."/>
            <person name="Daniel R."/>
            <person name="Poehlein A."/>
        </authorList>
    </citation>
    <scope>NUCLEOTIDE SEQUENCE [LARGE SCALE GENOMIC DNA]</scope>
    <source>
        <strain evidence="1">DSM 10669</strain>
    </source>
</reference>
<evidence type="ECO:0000313" key="2">
    <source>
        <dbReference type="Proteomes" id="UP000216752"/>
    </source>
</evidence>
<accession>A0ABZ3IRI3</accession>
<dbReference type="Proteomes" id="UP000216752">
    <property type="component" value="Chromosome"/>
</dbReference>
<protein>
    <recommendedName>
        <fullName evidence="3">Capsule polysaccharide biosynthesis protein</fullName>
    </recommendedName>
</protein>
<evidence type="ECO:0008006" key="3">
    <source>
        <dbReference type="Google" id="ProtNLM"/>
    </source>
</evidence>
<sequence>MNNLFIVRTPLQLLSAYILARSQGGGNYNHLMLLNPRGEELWHKGYCVNKMSTDTGVWGKITMRRHRIVRRSEIRQIKKRLADMRSELSTHGDVDMVYLGADREFDNQLLVQLAGKSSYARLDDGVWSYSSPDRSFLKKLEFLLWAKFVHLYSRFSNTMTYNLRSGGYGKAAVADYLFKPELLQRYSPQAVGIDQKAIHTALESLTQGMQTDERMEGRKSIIFLGSTHVDKKLIERGCEETILEGLYQLANEAEIQLVYKSHPFEKKEKLEYYRRKMPAIYFTDFADPIEIIVYKYAKIQALLAYSSSGLLYADVFARQNIKSIALFDLYPVKEKDPYLKNILKAANVSIPIEFDNLVSTMRNL</sequence>
<keyword evidence="2" id="KW-1185">Reference proteome</keyword>
<name>A0ABZ3IRI3_9FIRM</name>
<dbReference type="EMBL" id="CP155573">
    <property type="protein sequence ID" value="XFO68078.1"/>
    <property type="molecule type" value="Genomic_DNA"/>
</dbReference>